<dbReference type="RefSeq" id="WP_202831909.1">
    <property type="nucleotide sequence ID" value="NZ_JAETWB010000004.1"/>
</dbReference>
<feature type="transmembrane region" description="Helical" evidence="1">
    <location>
        <begin position="45"/>
        <end position="70"/>
    </location>
</feature>
<evidence type="ECO:0000256" key="1">
    <source>
        <dbReference type="SAM" id="Phobius"/>
    </source>
</evidence>
<accession>A0ABS1U1Y3</accession>
<evidence type="ECO:0000313" key="3">
    <source>
        <dbReference type="Proteomes" id="UP000660885"/>
    </source>
</evidence>
<name>A0ABS1U1Y3_9PROT</name>
<evidence type="ECO:0000313" key="2">
    <source>
        <dbReference type="EMBL" id="MBL6078703.1"/>
    </source>
</evidence>
<protein>
    <submittedName>
        <fullName evidence="2">Uncharacterized protein</fullName>
    </submittedName>
</protein>
<keyword evidence="1" id="KW-1133">Transmembrane helix</keyword>
<dbReference type="Proteomes" id="UP000660885">
    <property type="component" value="Unassembled WGS sequence"/>
</dbReference>
<keyword evidence="3" id="KW-1185">Reference proteome</keyword>
<comment type="caution">
    <text evidence="2">The sequence shown here is derived from an EMBL/GenBank/DDBJ whole genome shotgun (WGS) entry which is preliminary data.</text>
</comment>
<reference evidence="2 3" key="1">
    <citation type="submission" date="2021-01" db="EMBL/GenBank/DDBJ databases">
        <title>Belnapia mucosa sp. nov. and Belnapia arida sp. nov., isolated from the Tabernas Desert (Almeria, Spain).</title>
        <authorList>
            <person name="Molina-Menor E."/>
            <person name="Vidal-Verdu A."/>
            <person name="Calonge A."/>
            <person name="Satari L."/>
            <person name="Pereto J."/>
            <person name="Porcar M."/>
        </authorList>
    </citation>
    <scope>NUCLEOTIDE SEQUENCE [LARGE SCALE GENOMIC DNA]</scope>
    <source>
        <strain evidence="2 3">T18</strain>
    </source>
</reference>
<proteinExistence type="predicted"/>
<gene>
    <name evidence="2" type="ORF">JMJ56_11850</name>
</gene>
<keyword evidence="1" id="KW-0812">Transmembrane</keyword>
<dbReference type="EMBL" id="JAETWB010000004">
    <property type="protein sequence ID" value="MBL6078703.1"/>
    <property type="molecule type" value="Genomic_DNA"/>
</dbReference>
<organism evidence="2 3">
    <name type="scientific">Belnapia arida</name>
    <dbReference type="NCBI Taxonomy" id="2804533"/>
    <lineage>
        <taxon>Bacteria</taxon>
        <taxon>Pseudomonadati</taxon>
        <taxon>Pseudomonadota</taxon>
        <taxon>Alphaproteobacteria</taxon>
        <taxon>Acetobacterales</taxon>
        <taxon>Roseomonadaceae</taxon>
        <taxon>Belnapia</taxon>
    </lineage>
</organism>
<keyword evidence="1" id="KW-0472">Membrane</keyword>
<sequence length="83" mass="8455">MKLFSIPGIWWLLAKTLAAALLGAVLFGAAVSSMAMLEAGADGRGLAAGTMAAAIAAPVLLVLGLAWIIVRARALRRQAGPQD</sequence>